<dbReference type="InterPro" id="IPR008880">
    <property type="entry name" value="Trigger_fac_C"/>
</dbReference>
<comment type="caution">
    <text evidence="12">The sequence shown here is derived from an EMBL/GenBank/DDBJ whole genome shotgun (WGS) entry which is preliminary data.</text>
</comment>
<dbReference type="STRING" id="1798657.A2648_00170"/>
<evidence type="ECO:0000256" key="5">
    <source>
        <dbReference type="ARBA" id="ARBA00016902"/>
    </source>
</evidence>
<keyword evidence="6" id="KW-0697">Rotamase</keyword>
<name>A0A1G2CRI8_9BACT</name>
<dbReference type="GO" id="GO:0051083">
    <property type="term" value="P:'de novo' cotranslational protein folding"/>
    <property type="evidence" value="ECO:0007669"/>
    <property type="project" value="TreeGrafter"/>
</dbReference>
<dbReference type="InterPro" id="IPR005215">
    <property type="entry name" value="Trig_fac"/>
</dbReference>
<organism evidence="12 13">
    <name type="scientific">Candidatus Lloydbacteria bacterium RIFCSPHIGHO2_01_FULL_41_20</name>
    <dbReference type="NCBI Taxonomy" id="1798657"/>
    <lineage>
        <taxon>Bacteria</taxon>
        <taxon>Candidatus Lloydiibacteriota</taxon>
    </lineage>
</organism>
<comment type="similarity">
    <text evidence="3">Belongs to the FKBP-type PPIase family. Tig subfamily.</text>
</comment>
<protein>
    <recommendedName>
        <fullName evidence="5">Trigger factor</fullName>
        <ecNumber evidence="4">5.2.1.8</ecNumber>
    </recommendedName>
    <alternativeName>
        <fullName evidence="9">PPIase</fullName>
    </alternativeName>
</protein>
<dbReference type="PANTHER" id="PTHR30560">
    <property type="entry name" value="TRIGGER FACTOR CHAPERONE AND PEPTIDYL-PROLYL CIS/TRANS ISOMERASE"/>
    <property type="match status" value="1"/>
</dbReference>
<evidence type="ECO:0000259" key="10">
    <source>
        <dbReference type="Pfam" id="PF05697"/>
    </source>
</evidence>
<dbReference type="GO" id="GO:0044183">
    <property type="term" value="F:protein folding chaperone"/>
    <property type="evidence" value="ECO:0007669"/>
    <property type="project" value="TreeGrafter"/>
</dbReference>
<dbReference type="InterPro" id="IPR037041">
    <property type="entry name" value="Trigger_fac_C_sf"/>
</dbReference>
<dbReference type="EMBL" id="MHLH01000012">
    <property type="protein sequence ID" value="OGZ04004.1"/>
    <property type="molecule type" value="Genomic_DNA"/>
</dbReference>
<evidence type="ECO:0000256" key="3">
    <source>
        <dbReference type="ARBA" id="ARBA00005464"/>
    </source>
</evidence>
<evidence type="ECO:0000313" key="13">
    <source>
        <dbReference type="Proteomes" id="UP000178841"/>
    </source>
</evidence>
<comment type="subcellular location">
    <subcellularLocation>
        <location evidence="2">Cytoplasm</location>
    </subcellularLocation>
</comment>
<dbReference type="GO" id="GO:0005737">
    <property type="term" value="C:cytoplasm"/>
    <property type="evidence" value="ECO:0007669"/>
    <property type="project" value="UniProtKB-SubCell"/>
</dbReference>
<evidence type="ECO:0000256" key="9">
    <source>
        <dbReference type="ARBA" id="ARBA00029986"/>
    </source>
</evidence>
<dbReference type="GO" id="GO:0015031">
    <property type="term" value="P:protein transport"/>
    <property type="evidence" value="ECO:0007669"/>
    <property type="project" value="InterPro"/>
</dbReference>
<dbReference type="Proteomes" id="UP000178841">
    <property type="component" value="Unassembled WGS sequence"/>
</dbReference>
<evidence type="ECO:0000256" key="2">
    <source>
        <dbReference type="ARBA" id="ARBA00004496"/>
    </source>
</evidence>
<evidence type="ECO:0000256" key="1">
    <source>
        <dbReference type="ARBA" id="ARBA00000971"/>
    </source>
</evidence>
<keyword evidence="7" id="KW-0143">Chaperone</keyword>
<evidence type="ECO:0000256" key="4">
    <source>
        <dbReference type="ARBA" id="ARBA00013194"/>
    </source>
</evidence>
<dbReference type="GO" id="GO:0043335">
    <property type="term" value="P:protein unfolding"/>
    <property type="evidence" value="ECO:0007669"/>
    <property type="project" value="TreeGrafter"/>
</dbReference>
<dbReference type="SUPFAM" id="SSF102735">
    <property type="entry name" value="Trigger factor ribosome-binding domain"/>
    <property type="match status" value="1"/>
</dbReference>
<dbReference type="Gene3D" id="3.30.70.1050">
    <property type="entry name" value="Trigger factor ribosome-binding domain"/>
    <property type="match status" value="1"/>
</dbReference>
<dbReference type="GO" id="GO:0043022">
    <property type="term" value="F:ribosome binding"/>
    <property type="evidence" value="ECO:0007669"/>
    <property type="project" value="TreeGrafter"/>
</dbReference>
<evidence type="ECO:0000259" key="11">
    <source>
        <dbReference type="Pfam" id="PF05698"/>
    </source>
</evidence>
<dbReference type="AlphaFoldDB" id="A0A1G2CRI8"/>
<dbReference type="SUPFAM" id="SSF109998">
    <property type="entry name" value="Triger factor/SurA peptide-binding domain-like"/>
    <property type="match status" value="1"/>
</dbReference>
<dbReference type="InterPro" id="IPR027304">
    <property type="entry name" value="Trigger_fact/SurA_dom_sf"/>
</dbReference>
<dbReference type="Pfam" id="PF05698">
    <property type="entry name" value="Trigger_C"/>
    <property type="match status" value="1"/>
</dbReference>
<reference evidence="12 13" key="1">
    <citation type="journal article" date="2016" name="Nat. Commun.">
        <title>Thousands of microbial genomes shed light on interconnected biogeochemical processes in an aquifer system.</title>
        <authorList>
            <person name="Anantharaman K."/>
            <person name="Brown C.T."/>
            <person name="Hug L.A."/>
            <person name="Sharon I."/>
            <person name="Castelle C.J."/>
            <person name="Probst A.J."/>
            <person name="Thomas B.C."/>
            <person name="Singh A."/>
            <person name="Wilkins M.J."/>
            <person name="Karaoz U."/>
            <person name="Brodie E.L."/>
            <person name="Williams K.H."/>
            <person name="Hubbard S.S."/>
            <person name="Banfield J.F."/>
        </authorList>
    </citation>
    <scope>NUCLEOTIDE SEQUENCE [LARGE SCALE GENOMIC DNA]</scope>
</reference>
<evidence type="ECO:0000256" key="8">
    <source>
        <dbReference type="ARBA" id="ARBA00023235"/>
    </source>
</evidence>
<comment type="catalytic activity">
    <reaction evidence="1">
        <text>[protein]-peptidylproline (omega=180) = [protein]-peptidylproline (omega=0)</text>
        <dbReference type="Rhea" id="RHEA:16237"/>
        <dbReference type="Rhea" id="RHEA-COMP:10747"/>
        <dbReference type="Rhea" id="RHEA-COMP:10748"/>
        <dbReference type="ChEBI" id="CHEBI:83833"/>
        <dbReference type="ChEBI" id="CHEBI:83834"/>
        <dbReference type="EC" id="5.2.1.8"/>
    </reaction>
</comment>
<dbReference type="InterPro" id="IPR008881">
    <property type="entry name" value="Trigger_fac_ribosome-bd_bac"/>
</dbReference>
<dbReference type="Gene3D" id="1.10.3120.10">
    <property type="entry name" value="Trigger factor, C-terminal domain"/>
    <property type="match status" value="1"/>
</dbReference>
<accession>A0A1G2CRI8</accession>
<feature type="domain" description="Trigger factor C-terminal" evidence="11">
    <location>
        <begin position="182"/>
        <end position="330"/>
    </location>
</feature>
<keyword evidence="8" id="KW-0413">Isomerase</keyword>
<dbReference type="EC" id="5.2.1.8" evidence="4"/>
<gene>
    <name evidence="12" type="ORF">A2648_00170</name>
</gene>
<sequence length="337" mass="38389">MIQIEIKKLPGSLVELTGEIPKETFEGKRALAIKNLAHHVEIDGFRKGMAPESIIVKKLGAMTVLEEMAHLALNEAYPEMVLKHEINVIGAPEIIITKIAEGNPLGFKITSAIVPEIELPNYKKIAGEIAKKKGKISVTDKEIEDSIDEIRKQRAVKKEGDTEPIMPELNDEFAKSLGDFETVATLKEKIRENILLEKEMRSKEKTRLEIIEGIIAEIKGNIPDILIKSETEKLLMRMKGDIEKMGLKFDDYLKNIKKTEAEIKKEWSSEGEKRAKIELTLAKIAKIENIKLKDEEIEKEVKHVLEHYKEAKEDHVRDYVLSIMTNEKVFEFLEGQK</sequence>
<dbReference type="GO" id="GO:0003755">
    <property type="term" value="F:peptidyl-prolyl cis-trans isomerase activity"/>
    <property type="evidence" value="ECO:0007669"/>
    <property type="project" value="UniProtKB-KW"/>
</dbReference>
<proteinExistence type="inferred from homology"/>
<feature type="domain" description="Trigger factor ribosome-binding bacterial" evidence="10">
    <location>
        <begin position="3"/>
        <end position="150"/>
    </location>
</feature>
<evidence type="ECO:0000256" key="7">
    <source>
        <dbReference type="ARBA" id="ARBA00023186"/>
    </source>
</evidence>
<evidence type="ECO:0000256" key="6">
    <source>
        <dbReference type="ARBA" id="ARBA00023110"/>
    </source>
</evidence>
<dbReference type="InterPro" id="IPR036611">
    <property type="entry name" value="Trigger_fac_ribosome-bd_sf"/>
</dbReference>
<dbReference type="PANTHER" id="PTHR30560:SF3">
    <property type="entry name" value="TRIGGER FACTOR-LIKE PROTEIN TIG, CHLOROPLASTIC"/>
    <property type="match status" value="1"/>
</dbReference>
<evidence type="ECO:0000313" key="12">
    <source>
        <dbReference type="EMBL" id="OGZ04004.1"/>
    </source>
</evidence>
<dbReference type="Pfam" id="PF05697">
    <property type="entry name" value="Trigger_N"/>
    <property type="match status" value="1"/>
</dbReference>